<dbReference type="Gene3D" id="3.80.10.10">
    <property type="entry name" value="Ribonuclease Inhibitor"/>
    <property type="match status" value="1"/>
</dbReference>
<reference evidence="4 5" key="1">
    <citation type="submission" date="2021-03" db="EMBL/GenBank/DDBJ databases">
        <title>Aliifodinibius sp. nov., a new bacterium isolated from saline soil.</title>
        <authorList>
            <person name="Galisteo C."/>
            <person name="De La Haba R."/>
            <person name="Sanchez-Porro C."/>
            <person name="Ventosa A."/>
        </authorList>
    </citation>
    <scope>NUCLEOTIDE SEQUENCE [LARGE SCALE GENOMIC DNA]</scope>
    <source>
        <strain evidence="4 5">1BSP15-2V2</strain>
    </source>
</reference>
<dbReference type="EMBL" id="JAGGJA010000004">
    <property type="protein sequence ID" value="MCW9706766.1"/>
    <property type="molecule type" value="Genomic_DNA"/>
</dbReference>
<evidence type="ECO:0000259" key="3">
    <source>
        <dbReference type="PROSITE" id="PS50853"/>
    </source>
</evidence>
<dbReference type="SMART" id="SM00060">
    <property type="entry name" value="FN3"/>
    <property type="match status" value="2"/>
</dbReference>
<feature type="domain" description="Fibronectin type-III" evidence="3">
    <location>
        <begin position="138"/>
        <end position="234"/>
    </location>
</feature>
<dbReference type="SUPFAM" id="SSF49265">
    <property type="entry name" value="Fibronectin type III"/>
    <property type="match status" value="3"/>
</dbReference>
<dbReference type="Proteomes" id="UP001207918">
    <property type="component" value="Unassembled WGS sequence"/>
</dbReference>
<keyword evidence="5" id="KW-1185">Reference proteome</keyword>
<dbReference type="InterPro" id="IPR051848">
    <property type="entry name" value="PGIP"/>
</dbReference>
<evidence type="ECO:0000256" key="2">
    <source>
        <dbReference type="SAM" id="MobiDB-lite"/>
    </source>
</evidence>
<dbReference type="InterPro" id="IPR036116">
    <property type="entry name" value="FN3_sf"/>
</dbReference>
<organism evidence="4 5">
    <name type="scientific">Fodinibius salsisoli</name>
    <dbReference type="NCBI Taxonomy" id="2820877"/>
    <lineage>
        <taxon>Bacteria</taxon>
        <taxon>Pseudomonadati</taxon>
        <taxon>Balneolota</taxon>
        <taxon>Balneolia</taxon>
        <taxon>Balneolales</taxon>
        <taxon>Balneolaceae</taxon>
        <taxon>Fodinibius</taxon>
    </lineage>
</organism>
<feature type="region of interest" description="Disordered" evidence="2">
    <location>
        <begin position="431"/>
        <end position="455"/>
    </location>
</feature>
<feature type="domain" description="Fibronectin type-III" evidence="3">
    <location>
        <begin position="546"/>
        <end position="635"/>
    </location>
</feature>
<dbReference type="InterPro" id="IPR032675">
    <property type="entry name" value="LRR_dom_sf"/>
</dbReference>
<evidence type="ECO:0000256" key="1">
    <source>
        <dbReference type="ARBA" id="ARBA00004196"/>
    </source>
</evidence>
<comment type="caution">
    <text evidence="4">The sequence shown here is derived from an EMBL/GenBank/DDBJ whole genome shotgun (WGS) entry which is preliminary data.</text>
</comment>
<feature type="non-terminal residue" evidence="4">
    <location>
        <position position="772"/>
    </location>
</feature>
<sequence>MKYRLLYLLTGIFLLVSLIQCKKSVTQGTDGTNGIDAKPESPIEELSLLEPKAESEQPIAPTFLWKDIAATDSFQIQLSTEKDFATTIVDSIVDTTQFNIQGLPYNSTIYWQVRPVVESTSRDWSDIWNLHTIIKPSNPEPVTTVLQTPDEGAENIPLDVNFQWESVASASRYHLQLAQNKTFENYVVDKEIQGTTYQVTNLDSGKDYYWRVKPISNAHETVWSEVSGFTTKATTPDSLVAPVQLAPDDGAGDVSLTPTFEWEAVAGADAYILHASHGDELVVDQEIKNTTYTPESDLAANADHYWRVRAVKDGNEGKWSETIDFNTTSDGSTNSEVDSLAAPVQLGPNDEAVDVSLQPTFEWEGVEGADAYILHASHGDELVVDQEIKDTTYTPASNLAAESDHYWRVRAMKDGNAGKWSPVISFTTQVQTNDDSTDPEADSLAAPVQLSPDDGAGDVSLTPTFEWEGVEGADAYILHASHGDELVVDQEIKNTTYTPANNLTAESDHYWRVRAMKDGSAGKWSPVTSFTTQVQTNDDSTVPAVTLSSPSDGATNQSTSTTLEWEKLSGINNYKVQLATSSDFFSPIAEETTSATYFEVSGLENNRQYYWRVQATGDNNNSNWSSTWSLTTEDQSIDDNPTGGVASDRAALMDLYKATGGDSWRNNSGWGSGDPSDSWHGIETDANGRVVHIDLFNNGLSGQLPASIGDLTKVRYFNVKKNRLSGSIPSSIGDMASLQWLILQGRTYELAHTLKHPPAYEGTTWNIGYHQG</sequence>
<dbReference type="PANTHER" id="PTHR48059">
    <property type="entry name" value="POLYGALACTURONASE INHIBITOR 1"/>
    <property type="match status" value="1"/>
</dbReference>
<proteinExistence type="predicted"/>
<dbReference type="PROSITE" id="PS50853">
    <property type="entry name" value="FN3"/>
    <property type="match status" value="2"/>
</dbReference>
<name>A0ABT3PLG8_9BACT</name>
<gene>
    <name evidence="4" type="ORF">J6I44_07850</name>
</gene>
<evidence type="ECO:0000313" key="5">
    <source>
        <dbReference type="Proteomes" id="UP001207918"/>
    </source>
</evidence>
<dbReference type="PANTHER" id="PTHR48059:SF30">
    <property type="entry name" value="OS06G0587000 PROTEIN"/>
    <property type="match status" value="1"/>
</dbReference>
<dbReference type="Pfam" id="PF00041">
    <property type="entry name" value="fn3"/>
    <property type="match status" value="1"/>
</dbReference>
<comment type="subcellular location">
    <subcellularLocation>
        <location evidence="1">Cell envelope</location>
    </subcellularLocation>
</comment>
<dbReference type="Gene3D" id="2.60.40.10">
    <property type="entry name" value="Immunoglobulins"/>
    <property type="match status" value="6"/>
</dbReference>
<dbReference type="CDD" id="cd00063">
    <property type="entry name" value="FN3"/>
    <property type="match status" value="1"/>
</dbReference>
<dbReference type="InterPro" id="IPR013783">
    <property type="entry name" value="Ig-like_fold"/>
</dbReference>
<dbReference type="RefSeq" id="WP_350356680.1">
    <property type="nucleotide sequence ID" value="NZ_JAGGJA010000004.1"/>
</dbReference>
<dbReference type="InterPro" id="IPR003961">
    <property type="entry name" value="FN3_dom"/>
</dbReference>
<accession>A0ABT3PLG8</accession>
<evidence type="ECO:0000313" key="4">
    <source>
        <dbReference type="EMBL" id="MCW9706766.1"/>
    </source>
</evidence>
<dbReference type="SUPFAM" id="SSF52058">
    <property type="entry name" value="L domain-like"/>
    <property type="match status" value="1"/>
</dbReference>
<protein>
    <recommendedName>
        <fullName evidence="3">Fibronectin type-III domain-containing protein</fullName>
    </recommendedName>
</protein>